<protein>
    <recommendedName>
        <fullName evidence="4">Histidine phosphatase family protein</fullName>
    </recommendedName>
</protein>
<evidence type="ECO:0000256" key="1">
    <source>
        <dbReference type="SAM" id="SignalP"/>
    </source>
</evidence>
<keyword evidence="1" id="KW-0732">Signal</keyword>
<name>A0A0E4FT82_9BRAD</name>
<accession>A0A0E4FT82</accession>
<dbReference type="EMBL" id="AP014685">
    <property type="protein sequence ID" value="BAR56966.1"/>
    <property type="molecule type" value="Genomic_DNA"/>
</dbReference>
<gene>
    <name evidence="2" type="ORF">NK6_3792</name>
</gene>
<feature type="signal peptide" evidence="1">
    <location>
        <begin position="1"/>
        <end position="25"/>
    </location>
</feature>
<feature type="chain" id="PRO_5002419829" description="Histidine phosphatase family protein" evidence="1">
    <location>
        <begin position="26"/>
        <end position="212"/>
    </location>
</feature>
<evidence type="ECO:0000313" key="2">
    <source>
        <dbReference type="EMBL" id="BAR56966.1"/>
    </source>
</evidence>
<evidence type="ECO:0008006" key="4">
    <source>
        <dbReference type="Google" id="ProtNLM"/>
    </source>
</evidence>
<proteinExistence type="predicted"/>
<dbReference type="InterPro" id="IPR029033">
    <property type="entry name" value="His_PPase_superfam"/>
</dbReference>
<sequence length="212" mass="22389">MSHMNVLCRLAVIVLLAGFSRYAAADTPDLVSSLKQGGYVLIFRHTATDDSQKDVYPFRFDDMSAQRQLSEKGRDMARQIGAAVKELAIPIGDVYTSRLNRAIETGKLISGREVRPVDALTDSSNASASGMANPAGANAKAGQSVQQLVDAPPKAGTNTFLVTHKTNIADAFGKDAGDVQEGEAFVYKASGSGPAAFAGRIKPADWSAKAGR</sequence>
<evidence type="ECO:0000313" key="3">
    <source>
        <dbReference type="Proteomes" id="UP000063308"/>
    </source>
</evidence>
<reference evidence="2 3" key="1">
    <citation type="submission" date="2014-11" db="EMBL/GenBank/DDBJ databases">
        <title>Symbiosis island explosion on the genome of extra-slow-growing strains of soybean bradyrhizobia with massive insertion sequences.</title>
        <authorList>
            <person name="Iida T."/>
            <person name="Minamisawa K."/>
        </authorList>
    </citation>
    <scope>NUCLEOTIDE SEQUENCE [LARGE SCALE GENOMIC DNA]</scope>
    <source>
        <strain evidence="2 3">NK6</strain>
    </source>
</reference>
<organism evidence="2 3">
    <name type="scientific">Bradyrhizobium diazoefficiens</name>
    <dbReference type="NCBI Taxonomy" id="1355477"/>
    <lineage>
        <taxon>Bacteria</taxon>
        <taxon>Pseudomonadati</taxon>
        <taxon>Pseudomonadota</taxon>
        <taxon>Alphaproteobacteria</taxon>
        <taxon>Hyphomicrobiales</taxon>
        <taxon>Nitrobacteraceae</taxon>
        <taxon>Bradyrhizobium</taxon>
    </lineage>
</organism>
<dbReference type="InterPro" id="IPR013078">
    <property type="entry name" value="His_Pase_superF_clade-1"/>
</dbReference>
<dbReference type="CDD" id="cd07040">
    <property type="entry name" value="HP"/>
    <property type="match status" value="1"/>
</dbReference>
<dbReference type="Pfam" id="PF00300">
    <property type="entry name" value="His_Phos_1"/>
    <property type="match status" value="1"/>
</dbReference>
<dbReference type="AlphaFoldDB" id="A0A0E4FT82"/>
<dbReference type="SUPFAM" id="SSF53254">
    <property type="entry name" value="Phosphoglycerate mutase-like"/>
    <property type="match status" value="1"/>
</dbReference>
<dbReference type="Gene3D" id="3.40.50.1240">
    <property type="entry name" value="Phosphoglycerate mutase-like"/>
    <property type="match status" value="1"/>
</dbReference>
<dbReference type="Proteomes" id="UP000063308">
    <property type="component" value="Chromosome"/>
</dbReference>